<feature type="domain" description="SDA1 N-terminal" evidence="9">
    <location>
        <begin position="77"/>
        <end position="188"/>
    </location>
</feature>
<comment type="function">
    <text evidence="6">Required for 60S pre-ribosomal subunits export to the cytoplasm.</text>
</comment>
<feature type="region of interest" description="Disordered" evidence="7">
    <location>
        <begin position="540"/>
        <end position="657"/>
    </location>
</feature>
<feature type="region of interest" description="Disordered" evidence="7">
    <location>
        <begin position="742"/>
        <end position="827"/>
    </location>
</feature>
<evidence type="ECO:0000259" key="8">
    <source>
        <dbReference type="Pfam" id="PF05285"/>
    </source>
</evidence>
<name>A0AA38LSG4_9TREE</name>
<evidence type="ECO:0000313" key="11">
    <source>
        <dbReference type="EMBL" id="KAI9634035.1"/>
    </source>
</evidence>
<feature type="domain" description="SDA1 N-terminal" evidence="9">
    <location>
        <begin position="210"/>
        <end position="468"/>
    </location>
</feature>
<dbReference type="EMBL" id="JAKWFO010000008">
    <property type="protein sequence ID" value="KAI9634035.1"/>
    <property type="molecule type" value="Genomic_DNA"/>
</dbReference>
<dbReference type="AlphaFoldDB" id="A0AA38LSG4"/>
<evidence type="ECO:0000256" key="3">
    <source>
        <dbReference type="ARBA" id="ARBA00022517"/>
    </source>
</evidence>
<feature type="domain" description="SDA1 C-terminal" evidence="10">
    <location>
        <begin position="778"/>
        <end position="824"/>
    </location>
</feature>
<accession>A0AA38LSG4</accession>
<keyword evidence="4 6" id="KW-0653">Protein transport</keyword>
<proteinExistence type="inferred from homology"/>
<comment type="caution">
    <text evidence="11">The sequence shown here is derived from an EMBL/GenBank/DDBJ whole genome shotgun (WGS) entry which is preliminary data.</text>
</comment>
<reference evidence="11" key="1">
    <citation type="journal article" date="2022" name="G3 (Bethesda)">
        <title>High quality genome of the basidiomycete yeast Dioszegia hungarica PDD-24b-2 isolated from cloud water.</title>
        <authorList>
            <person name="Jarrige D."/>
            <person name="Haridas S."/>
            <person name="Bleykasten-Grosshans C."/>
            <person name="Joly M."/>
            <person name="Nadalig T."/>
            <person name="Sancelme M."/>
            <person name="Vuilleumier S."/>
            <person name="Grigoriev I.V."/>
            <person name="Amato P."/>
            <person name="Bringel F."/>
        </authorList>
    </citation>
    <scope>NUCLEOTIDE SEQUENCE</scope>
    <source>
        <strain evidence="11">PDD-24b-2</strain>
    </source>
</reference>
<dbReference type="PANTHER" id="PTHR12730">
    <property type="entry name" value="HSDA/SDA1-RELATED"/>
    <property type="match status" value="1"/>
</dbReference>
<dbReference type="PANTHER" id="PTHR12730:SF0">
    <property type="entry name" value="PROTEIN SDA1 HOMOLOG"/>
    <property type="match status" value="1"/>
</dbReference>
<dbReference type="InterPro" id="IPR012977">
    <property type="entry name" value="SDA1_N"/>
</dbReference>
<evidence type="ECO:0000256" key="2">
    <source>
        <dbReference type="ARBA" id="ARBA00022448"/>
    </source>
</evidence>
<keyword evidence="5 6" id="KW-0539">Nucleus</keyword>
<evidence type="ECO:0000256" key="4">
    <source>
        <dbReference type="ARBA" id="ARBA00022927"/>
    </source>
</evidence>
<organism evidence="11 12">
    <name type="scientific">Dioszegia hungarica</name>
    <dbReference type="NCBI Taxonomy" id="4972"/>
    <lineage>
        <taxon>Eukaryota</taxon>
        <taxon>Fungi</taxon>
        <taxon>Dikarya</taxon>
        <taxon>Basidiomycota</taxon>
        <taxon>Agaricomycotina</taxon>
        <taxon>Tremellomycetes</taxon>
        <taxon>Tremellales</taxon>
        <taxon>Bulleribasidiaceae</taxon>
        <taxon>Dioszegia</taxon>
    </lineage>
</organism>
<dbReference type="InterPro" id="IPR048292">
    <property type="entry name" value="SDA1_C"/>
</dbReference>
<feature type="compositionally biased region" description="Basic and acidic residues" evidence="7">
    <location>
        <begin position="745"/>
        <end position="766"/>
    </location>
</feature>
<dbReference type="GO" id="GO:0000055">
    <property type="term" value="P:ribosomal large subunit export from nucleus"/>
    <property type="evidence" value="ECO:0007669"/>
    <property type="project" value="UniProtKB-UniRule"/>
</dbReference>
<feature type="compositionally biased region" description="Acidic residues" evidence="7">
    <location>
        <begin position="579"/>
        <end position="592"/>
    </location>
</feature>
<dbReference type="Pfam" id="PF21638">
    <property type="entry name" value="SDA1_C"/>
    <property type="match status" value="1"/>
</dbReference>
<evidence type="ECO:0000256" key="6">
    <source>
        <dbReference type="RuleBase" id="RU365057"/>
    </source>
</evidence>
<dbReference type="GO" id="GO:0042273">
    <property type="term" value="P:ribosomal large subunit biogenesis"/>
    <property type="evidence" value="ECO:0007669"/>
    <property type="project" value="UniProtKB-UniRule"/>
</dbReference>
<dbReference type="Proteomes" id="UP001164286">
    <property type="component" value="Unassembled WGS sequence"/>
</dbReference>
<keyword evidence="12" id="KW-1185">Reference proteome</keyword>
<feature type="domain" description="SDA1 middle" evidence="8">
    <location>
        <begin position="575"/>
        <end position="758"/>
    </location>
</feature>
<dbReference type="InterPro" id="IPR027312">
    <property type="entry name" value="Sda1"/>
</dbReference>
<feature type="compositionally biased region" description="Basic and acidic residues" evidence="7">
    <location>
        <begin position="807"/>
        <end position="827"/>
    </location>
</feature>
<feature type="region of interest" description="Disordered" evidence="7">
    <location>
        <begin position="263"/>
        <end position="292"/>
    </location>
</feature>
<dbReference type="RefSeq" id="XP_052943812.1">
    <property type="nucleotide sequence ID" value="XM_053090238.1"/>
</dbReference>
<dbReference type="GO" id="GO:0005730">
    <property type="term" value="C:nucleolus"/>
    <property type="evidence" value="ECO:0007669"/>
    <property type="project" value="UniProtKB-SubCell"/>
</dbReference>
<dbReference type="Pfam" id="PF08158">
    <property type="entry name" value="SDA1_HEAT"/>
    <property type="match status" value="2"/>
</dbReference>
<evidence type="ECO:0000259" key="9">
    <source>
        <dbReference type="Pfam" id="PF08158"/>
    </source>
</evidence>
<protein>
    <recommendedName>
        <fullName evidence="6">Protein SDA1</fullName>
    </recommendedName>
</protein>
<evidence type="ECO:0000259" key="10">
    <source>
        <dbReference type="Pfam" id="PF21638"/>
    </source>
</evidence>
<comment type="similarity">
    <text evidence="1 6">Belongs to the SDA1 family.</text>
</comment>
<feature type="compositionally biased region" description="Acidic residues" evidence="7">
    <location>
        <begin position="544"/>
        <end position="570"/>
    </location>
</feature>
<comment type="subcellular location">
    <subcellularLocation>
        <location evidence="6">Nucleus</location>
        <location evidence="6">Nucleolus</location>
    </subcellularLocation>
</comment>
<dbReference type="InterPro" id="IPR007949">
    <property type="entry name" value="SDA1_MD"/>
</dbReference>
<keyword evidence="2 6" id="KW-0813">Transport</keyword>
<evidence type="ECO:0000256" key="5">
    <source>
        <dbReference type="ARBA" id="ARBA00023242"/>
    </source>
</evidence>
<sequence>MVKSRAGRGMLLTSNLPQLQNLIKRDPKGYKEEFLTQYNHYLSLLRLNSVAAAGTASSSTGAEKDKSNDLFADLVTFISQVAQCYPEETKDFPAQLKGLLLGQNGSTMVKGDLRKTAVKNLVMLRNKEVIDSIELLQTLLPLLPHVPSSLRSIIRQTILTDLKTSNAKTKNHRLNRVVQSLLFGMVESGMHNEVVGDKGKGKGKNGSKEKGGEAMWAVMMVKELWKKGVWADAKTVSIVSLAVFHPNTKVQAAAIHFFLGSENDEEAEEEEEDEVREARKDVKKMQHSLDVGKSGRKKEKLLKLSKREANKKRSKKQAGLGVQPNFPALELLHDPQTFGEKLYDNLHKHDKIFSLDHKILIMQLLSRVMGAHKLCILGFYSYIIKYLTYHQLQVTLILVSLAQSVHDLTPPDVLTPVVRKLAQEFVHPGVGAEVIAAGINAIREICRRQPWCMEEDLLSDLIDYRKSKDKGVVTASRGLLQLFREVNPGLLKKRERGKTATMGTGVTQVPEYGHTRQKAEAIDGLDLLEDHFAAMRKEANGGVSDDEQMGADQDDEAGWDNWDVDSDADSESSGWHDVSDDEGDLQLSDSEDEGPRKDRQKRKLDAEEHEEAPEKKKGKRAIRKEEEAEKRGEGKKPEADAGVDMDDNDDSKSVVSVAPSMATEASVVTKKLSLLAQQKILTPADFVLLNELRLKAAQDLVKSGGGSGAKRKLAALEASKRHVGEDEADRFLTENEILGPRKKTKADYEERMESIKKGREGREKFGSSKGKKTKEVKSSSTNREKLRSKPLMMAVQSNRIRGKKTASLRDKQIKLRASQEKQRKSQF</sequence>
<evidence type="ECO:0000256" key="1">
    <source>
        <dbReference type="ARBA" id="ARBA00005783"/>
    </source>
</evidence>
<evidence type="ECO:0000313" key="12">
    <source>
        <dbReference type="Proteomes" id="UP001164286"/>
    </source>
</evidence>
<feature type="compositionally biased region" description="Basic and acidic residues" evidence="7">
    <location>
        <begin position="623"/>
        <end position="639"/>
    </location>
</feature>
<feature type="compositionally biased region" description="Basic and acidic residues" evidence="7">
    <location>
        <begin position="773"/>
        <end position="787"/>
    </location>
</feature>
<evidence type="ECO:0000256" key="7">
    <source>
        <dbReference type="SAM" id="MobiDB-lite"/>
    </source>
</evidence>
<dbReference type="GO" id="GO:0015031">
    <property type="term" value="P:protein transport"/>
    <property type="evidence" value="ECO:0007669"/>
    <property type="project" value="UniProtKB-KW"/>
</dbReference>
<keyword evidence="3 6" id="KW-0690">Ribosome biogenesis</keyword>
<dbReference type="GeneID" id="77729443"/>
<feature type="compositionally biased region" description="Acidic residues" evidence="7">
    <location>
        <begin position="263"/>
        <end position="275"/>
    </location>
</feature>
<gene>
    <name evidence="11" type="ORF">MKK02DRAFT_38707</name>
</gene>
<dbReference type="Pfam" id="PF05285">
    <property type="entry name" value="SDA1_dom"/>
    <property type="match status" value="1"/>
</dbReference>